<evidence type="ECO:0008006" key="4">
    <source>
        <dbReference type="Google" id="ProtNLM"/>
    </source>
</evidence>
<feature type="transmembrane region" description="Helical" evidence="1">
    <location>
        <begin position="309"/>
        <end position="329"/>
    </location>
</feature>
<evidence type="ECO:0000313" key="3">
    <source>
        <dbReference type="Proteomes" id="UP000294558"/>
    </source>
</evidence>
<evidence type="ECO:0000256" key="1">
    <source>
        <dbReference type="SAM" id="Phobius"/>
    </source>
</evidence>
<feature type="transmembrane region" description="Helical" evidence="1">
    <location>
        <begin position="162"/>
        <end position="190"/>
    </location>
</feature>
<feature type="transmembrane region" description="Helical" evidence="1">
    <location>
        <begin position="196"/>
        <end position="216"/>
    </location>
</feature>
<name>A0A4R7I6L1_9ACTN</name>
<gene>
    <name evidence="2" type="ORF">BDK89_4320</name>
</gene>
<feature type="transmembrane region" description="Helical" evidence="1">
    <location>
        <begin position="78"/>
        <end position="98"/>
    </location>
</feature>
<feature type="transmembrane region" description="Helical" evidence="1">
    <location>
        <begin position="274"/>
        <end position="297"/>
    </location>
</feature>
<reference evidence="2 3" key="1">
    <citation type="submission" date="2019-03" db="EMBL/GenBank/DDBJ databases">
        <title>Sequencing the genomes of 1000 actinobacteria strains.</title>
        <authorList>
            <person name="Klenk H.-P."/>
        </authorList>
    </citation>
    <scope>NUCLEOTIDE SEQUENCE [LARGE SCALE GENOMIC DNA]</scope>
    <source>
        <strain evidence="2 3">DSM 18936</strain>
    </source>
</reference>
<sequence>MSTRWTAALVAAAFGIATFLLGLTRVGDEPFWMDEAASRYFVDRPLRDLLRVIWRQESGQGPFYLMLWLWQHVTDSDAGLRVVAVAGGSVAVAAAVWFARRWFGWAVAIGTGAMLMMNPFFLRYLTELRGYSWAMAFATIAAGSAVELVLRPRWGWSIVAGLAAGLAIGTVLMTAFWFLVLAVALAAVSWRSVDTARLRLAAVTVLLSVVVAAPLLNATRFRSGQLDWVPATTRRRLVSTMYDVAGGRGWFFVAVVGLAVFTVSVVVLDEARQRVAGVAVLAMAVGGTAALVVVSFVKPLLVTRYFAPSAPFIALGTIGGFVAAGRWAASRLPARFDTLRRPVALAPTVGVLTLMCAAFVQWGVFTDRDRVEDPRAAVEFVEARFDEGDVVVIDRPTPAILRYLGDRPDIDPGWMPPDPARAFWPRRPFADYAAELDEADTVFVFTWNGWNLDPVVERLIARQGAEQTRFGQAIVWVVPSH</sequence>
<dbReference type="Proteomes" id="UP000294558">
    <property type="component" value="Unassembled WGS sequence"/>
</dbReference>
<keyword evidence="1" id="KW-0472">Membrane</keyword>
<keyword evidence="1" id="KW-1133">Transmembrane helix</keyword>
<feature type="transmembrane region" description="Helical" evidence="1">
    <location>
        <begin position="105"/>
        <end position="125"/>
    </location>
</feature>
<feature type="transmembrane region" description="Helical" evidence="1">
    <location>
        <begin position="249"/>
        <end position="268"/>
    </location>
</feature>
<feature type="transmembrane region" description="Helical" evidence="1">
    <location>
        <begin position="344"/>
        <end position="365"/>
    </location>
</feature>
<dbReference type="RefSeq" id="WP_133870894.1">
    <property type="nucleotide sequence ID" value="NZ_SOAU01000001.1"/>
</dbReference>
<dbReference type="OrthoDB" id="5318634at2"/>
<dbReference type="AlphaFoldDB" id="A0A4R7I6L1"/>
<evidence type="ECO:0000313" key="2">
    <source>
        <dbReference type="EMBL" id="TDT18689.1"/>
    </source>
</evidence>
<proteinExistence type="predicted"/>
<accession>A0A4R7I6L1</accession>
<keyword evidence="3" id="KW-1185">Reference proteome</keyword>
<keyword evidence="1" id="KW-0812">Transmembrane</keyword>
<comment type="caution">
    <text evidence="2">The sequence shown here is derived from an EMBL/GenBank/DDBJ whole genome shotgun (WGS) entry which is preliminary data.</text>
</comment>
<dbReference type="EMBL" id="SOAU01000001">
    <property type="protein sequence ID" value="TDT18689.1"/>
    <property type="molecule type" value="Genomic_DNA"/>
</dbReference>
<protein>
    <recommendedName>
        <fullName evidence="4">Dolichyl-phosphate-mannose-protein mannosyltransferase</fullName>
    </recommendedName>
</protein>
<organism evidence="2 3">
    <name type="scientific">Ilumatobacter fluminis</name>
    <dbReference type="NCBI Taxonomy" id="467091"/>
    <lineage>
        <taxon>Bacteria</taxon>
        <taxon>Bacillati</taxon>
        <taxon>Actinomycetota</taxon>
        <taxon>Acidimicrobiia</taxon>
        <taxon>Acidimicrobiales</taxon>
        <taxon>Ilumatobacteraceae</taxon>
        <taxon>Ilumatobacter</taxon>
    </lineage>
</organism>
<feature type="transmembrane region" description="Helical" evidence="1">
    <location>
        <begin position="131"/>
        <end position="150"/>
    </location>
</feature>